<evidence type="ECO:0000313" key="2">
    <source>
        <dbReference type="EMBL" id="KIJ61564.1"/>
    </source>
</evidence>
<gene>
    <name evidence="2" type="ORF">HYDPIDRAFT_31172</name>
</gene>
<dbReference type="PANTHER" id="PTHR35567">
    <property type="entry name" value="MALATE DEHYDROGENASE (AFU_ORTHOLOGUE AFUA_2G13800)"/>
    <property type="match status" value="1"/>
</dbReference>
<reference evidence="2 3" key="1">
    <citation type="submission" date="2014-04" db="EMBL/GenBank/DDBJ databases">
        <title>Evolutionary Origins and Diversification of the Mycorrhizal Mutualists.</title>
        <authorList>
            <consortium name="DOE Joint Genome Institute"/>
            <consortium name="Mycorrhizal Genomics Consortium"/>
            <person name="Kohler A."/>
            <person name="Kuo A."/>
            <person name="Nagy L.G."/>
            <person name="Floudas D."/>
            <person name="Copeland A."/>
            <person name="Barry K.W."/>
            <person name="Cichocki N."/>
            <person name="Veneault-Fourrey C."/>
            <person name="LaButti K."/>
            <person name="Lindquist E.A."/>
            <person name="Lipzen A."/>
            <person name="Lundell T."/>
            <person name="Morin E."/>
            <person name="Murat C."/>
            <person name="Riley R."/>
            <person name="Ohm R."/>
            <person name="Sun H."/>
            <person name="Tunlid A."/>
            <person name="Henrissat B."/>
            <person name="Grigoriev I.V."/>
            <person name="Hibbett D.S."/>
            <person name="Martin F."/>
        </authorList>
    </citation>
    <scope>NUCLEOTIDE SEQUENCE [LARGE SCALE GENOMIC DNA]</scope>
    <source>
        <strain evidence="2 3">MD-312</strain>
    </source>
</reference>
<keyword evidence="1" id="KW-0732">Signal</keyword>
<evidence type="ECO:0000256" key="1">
    <source>
        <dbReference type="SAM" id="SignalP"/>
    </source>
</evidence>
<organism evidence="2 3">
    <name type="scientific">Hydnomerulius pinastri MD-312</name>
    <dbReference type="NCBI Taxonomy" id="994086"/>
    <lineage>
        <taxon>Eukaryota</taxon>
        <taxon>Fungi</taxon>
        <taxon>Dikarya</taxon>
        <taxon>Basidiomycota</taxon>
        <taxon>Agaricomycotina</taxon>
        <taxon>Agaricomycetes</taxon>
        <taxon>Agaricomycetidae</taxon>
        <taxon>Boletales</taxon>
        <taxon>Boletales incertae sedis</taxon>
        <taxon>Leucogyrophana</taxon>
    </lineage>
</organism>
<proteinExistence type="predicted"/>
<sequence>MAAWTNIFATIFLACSAFALPTTRQLSASCSLSNARLQVPSNQTQLTAPTIAPTFIALGLGTQNYTCNATSSTYVLTGAVAELFDSSCIYGTPAFDTAPEVAYTAWDATTGLVTPQDVITTLALVPNPLVLGQHMYVPNPAGTGLSPKWDFTSSGGTAGNPDAYAIGAKIGDLPSSDSTLNIDSLMIKVVEGSLANEIFRVQNNGGQPPAQCNAQSSNITVKYTAQYWFFGGNVTGNNI</sequence>
<feature type="chain" id="PRO_5002214834" description="Malate dehydrogenase" evidence="1">
    <location>
        <begin position="20"/>
        <end position="239"/>
    </location>
</feature>
<dbReference type="Proteomes" id="UP000053820">
    <property type="component" value="Unassembled WGS sequence"/>
</dbReference>
<dbReference type="Pfam" id="PF11937">
    <property type="entry name" value="DUF3455"/>
    <property type="match status" value="1"/>
</dbReference>
<dbReference type="PANTHER" id="PTHR35567:SF1">
    <property type="entry name" value="CONSERVED FUNGAL PROTEIN (AFU_ORTHOLOGUE AFUA_1G14230)"/>
    <property type="match status" value="1"/>
</dbReference>
<evidence type="ECO:0008006" key="4">
    <source>
        <dbReference type="Google" id="ProtNLM"/>
    </source>
</evidence>
<protein>
    <recommendedName>
        <fullName evidence="4">Malate dehydrogenase</fullName>
    </recommendedName>
</protein>
<dbReference type="EMBL" id="KN839861">
    <property type="protein sequence ID" value="KIJ61564.1"/>
    <property type="molecule type" value="Genomic_DNA"/>
</dbReference>
<accession>A0A0C9V7B8</accession>
<dbReference type="HOGENOM" id="CLU_067863_3_1_1"/>
<dbReference type="InterPro" id="IPR021851">
    <property type="entry name" value="DUF3455"/>
</dbReference>
<name>A0A0C9V7B8_9AGAM</name>
<feature type="signal peptide" evidence="1">
    <location>
        <begin position="1"/>
        <end position="19"/>
    </location>
</feature>
<dbReference type="OrthoDB" id="1859733at2759"/>
<keyword evidence="3" id="KW-1185">Reference proteome</keyword>
<evidence type="ECO:0000313" key="3">
    <source>
        <dbReference type="Proteomes" id="UP000053820"/>
    </source>
</evidence>
<dbReference type="AlphaFoldDB" id="A0A0C9V7B8"/>